<keyword evidence="4" id="KW-1185">Reference proteome</keyword>
<evidence type="ECO:0000313" key="4">
    <source>
        <dbReference type="Proteomes" id="UP000515162"/>
    </source>
</evidence>
<dbReference type="InterPro" id="IPR011051">
    <property type="entry name" value="RmlC_Cupin_sf"/>
</dbReference>
<accession>A0A6P8K5D7</accession>
<keyword evidence="5" id="KW-0223">Dioxygenase</keyword>
<dbReference type="GO" id="GO:0046872">
    <property type="term" value="F:metal ion binding"/>
    <property type="evidence" value="ECO:0007669"/>
    <property type="project" value="UniProtKB-KW"/>
</dbReference>
<name>A0A6P8K5D7_DROMA</name>
<keyword evidence="1" id="KW-0479">Metal-binding</keyword>
<dbReference type="PANTHER" id="PTHR22966">
    <property type="entry name" value="2-AMINOETHANETHIOL DIOXYGENASE"/>
    <property type="match status" value="1"/>
</dbReference>
<dbReference type="CDD" id="cd20289">
    <property type="entry name" value="cupin_ADO"/>
    <property type="match status" value="1"/>
</dbReference>
<reference evidence="5" key="1">
    <citation type="submission" date="2025-08" db="UniProtKB">
        <authorList>
            <consortium name="RefSeq"/>
        </authorList>
    </citation>
    <scope>IDENTIFICATION</scope>
    <source>
        <strain evidence="5">Mau12</strain>
        <tissue evidence="5">Whole Body</tissue>
    </source>
</reference>
<sequence>MTTHFSNVLRQAFKTFDRANHASFNANLQHLRQLTDELTYRDLHLREELFRNGGSHRAPCSYMHIFEDDRFSMSLFIVRGASTIPLHDHPMMFGLLRCIWGQLMVDSFSHQLGPDEPLTYDLHQTVVKVHVEEPILVTPASPCATLTPRKRNYHQIAQIGSGVAAFFDILSPPYDADMPTYGPRQCRFYRAKTDGSQVQLHCIPSPDTYYCDVVDTPESVMQAAFQCADEVYADNASGTQ</sequence>
<protein>
    <submittedName>
        <fullName evidence="5">2-aminoethanethiol dioxygenase</fullName>
    </submittedName>
</protein>
<dbReference type="Gene3D" id="2.60.120.10">
    <property type="entry name" value="Jelly Rolls"/>
    <property type="match status" value="1"/>
</dbReference>
<dbReference type="Pfam" id="PF07847">
    <property type="entry name" value="PCO_ADO"/>
    <property type="match status" value="1"/>
</dbReference>
<evidence type="ECO:0000256" key="3">
    <source>
        <dbReference type="ARBA" id="ARBA00023004"/>
    </source>
</evidence>
<dbReference type="GO" id="GO:0016702">
    <property type="term" value="F:oxidoreductase activity, acting on single donors with incorporation of molecular oxygen, incorporation of two atoms of oxygen"/>
    <property type="evidence" value="ECO:0007669"/>
    <property type="project" value="InterPro"/>
</dbReference>
<dbReference type="AlphaFoldDB" id="A0A6P8K5D7"/>
<evidence type="ECO:0000313" key="5">
    <source>
        <dbReference type="RefSeq" id="XP_033159579.1"/>
    </source>
</evidence>
<evidence type="ECO:0000256" key="1">
    <source>
        <dbReference type="ARBA" id="ARBA00022723"/>
    </source>
</evidence>
<dbReference type="GO" id="GO:0005739">
    <property type="term" value="C:mitochondrion"/>
    <property type="evidence" value="ECO:0007669"/>
    <property type="project" value="TreeGrafter"/>
</dbReference>
<keyword evidence="2" id="KW-0560">Oxidoreductase</keyword>
<dbReference type="InterPro" id="IPR014710">
    <property type="entry name" value="RmlC-like_jellyroll"/>
</dbReference>
<dbReference type="PANTHER" id="PTHR22966:SF61">
    <property type="entry name" value="2-AMINOETHANETHIOL DIOXYGENASE"/>
    <property type="match status" value="1"/>
</dbReference>
<evidence type="ECO:0000256" key="2">
    <source>
        <dbReference type="ARBA" id="ARBA00023002"/>
    </source>
</evidence>
<organism evidence="4 5">
    <name type="scientific">Drosophila mauritiana</name>
    <name type="common">Fruit fly</name>
    <dbReference type="NCBI Taxonomy" id="7226"/>
    <lineage>
        <taxon>Eukaryota</taxon>
        <taxon>Metazoa</taxon>
        <taxon>Ecdysozoa</taxon>
        <taxon>Arthropoda</taxon>
        <taxon>Hexapoda</taxon>
        <taxon>Insecta</taxon>
        <taxon>Pterygota</taxon>
        <taxon>Neoptera</taxon>
        <taxon>Endopterygota</taxon>
        <taxon>Diptera</taxon>
        <taxon>Brachycera</taxon>
        <taxon>Muscomorpha</taxon>
        <taxon>Ephydroidea</taxon>
        <taxon>Drosophilidae</taxon>
        <taxon>Drosophila</taxon>
        <taxon>Sophophora</taxon>
    </lineage>
</organism>
<gene>
    <name evidence="5" type="primary">LOC117140649</name>
</gene>
<dbReference type="InterPro" id="IPR012864">
    <property type="entry name" value="PCO/ADO"/>
</dbReference>
<dbReference type="SUPFAM" id="SSF51182">
    <property type="entry name" value="RmlC-like cupins"/>
    <property type="match status" value="1"/>
</dbReference>
<dbReference type="RefSeq" id="XP_033159579.1">
    <property type="nucleotide sequence ID" value="XM_033303688.1"/>
</dbReference>
<proteinExistence type="predicted"/>
<dbReference type="Proteomes" id="UP000515162">
    <property type="component" value="Chromosome 3L"/>
</dbReference>
<dbReference type="GeneID" id="117140649"/>
<keyword evidence="3" id="KW-0408">Iron</keyword>